<protein>
    <submittedName>
        <fullName evidence="1">Uncharacterized protein</fullName>
    </submittedName>
</protein>
<gene>
    <name evidence="1" type="ORF">WUBG_06482</name>
</gene>
<dbReference type="Proteomes" id="UP000004810">
    <property type="component" value="Unassembled WGS sequence"/>
</dbReference>
<evidence type="ECO:0000313" key="2">
    <source>
        <dbReference type="Proteomes" id="UP000004810"/>
    </source>
</evidence>
<name>J9F5J1_WUCBA</name>
<dbReference type="AlphaFoldDB" id="J9F5J1"/>
<sequence>PQLKQLRLNKRSHLKRRHCTLSVVNHLRAYIQVLYTTKHLNYPMPSTKSDDFSALIFH</sequence>
<evidence type="ECO:0000313" key="1">
    <source>
        <dbReference type="EMBL" id="EJW82609.1"/>
    </source>
</evidence>
<proteinExistence type="predicted"/>
<reference evidence="2" key="1">
    <citation type="submission" date="2012-08" db="EMBL/GenBank/DDBJ databases">
        <title>The Genome Sequence of Wuchereria bancrofti.</title>
        <authorList>
            <person name="Nutman T.B."/>
            <person name="Fink D.L."/>
            <person name="Russ C."/>
            <person name="Young S."/>
            <person name="Zeng Q."/>
            <person name="Koehrsen M."/>
            <person name="Alvarado L."/>
            <person name="Berlin A."/>
            <person name="Chapman S.B."/>
            <person name="Chen Z."/>
            <person name="Freedman E."/>
            <person name="Gellesch M."/>
            <person name="Goldberg J."/>
            <person name="Griggs A."/>
            <person name="Gujja S."/>
            <person name="Heilman E.R."/>
            <person name="Heiman D."/>
            <person name="Hepburn T."/>
            <person name="Howarth C."/>
            <person name="Jen D."/>
            <person name="Larson L."/>
            <person name="Lewis B."/>
            <person name="Mehta T."/>
            <person name="Park D."/>
            <person name="Pearson M."/>
            <person name="Roberts A."/>
            <person name="Saif S."/>
            <person name="Shea T."/>
            <person name="Shenoy N."/>
            <person name="Sisk P."/>
            <person name="Stolte C."/>
            <person name="Sykes S."/>
            <person name="Walk T."/>
            <person name="White J."/>
            <person name="Yandava C."/>
            <person name="Haas B."/>
            <person name="Henn M.R."/>
            <person name="Nusbaum C."/>
            <person name="Birren B."/>
        </authorList>
    </citation>
    <scope>NUCLEOTIDE SEQUENCE [LARGE SCALE GENOMIC DNA]</scope>
    <source>
        <strain evidence="2">NA</strain>
    </source>
</reference>
<accession>J9F5J1</accession>
<comment type="caution">
    <text evidence="1">The sequence shown here is derived from an EMBL/GenBank/DDBJ whole genome shotgun (WGS) entry which is preliminary data.</text>
</comment>
<feature type="non-terminal residue" evidence="1">
    <location>
        <position position="58"/>
    </location>
</feature>
<dbReference type="EMBL" id="ADBV01002760">
    <property type="protein sequence ID" value="EJW82609.1"/>
    <property type="molecule type" value="Genomic_DNA"/>
</dbReference>
<feature type="non-terminal residue" evidence="1">
    <location>
        <position position="1"/>
    </location>
</feature>
<organism evidence="1 2">
    <name type="scientific">Wuchereria bancrofti</name>
    <dbReference type="NCBI Taxonomy" id="6293"/>
    <lineage>
        <taxon>Eukaryota</taxon>
        <taxon>Metazoa</taxon>
        <taxon>Ecdysozoa</taxon>
        <taxon>Nematoda</taxon>
        <taxon>Chromadorea</taxon>
        <taxon>Rhabditida</taxon>
        <taxon>Spirurina</taxon>
        <taxon>Spiruromorpha</taxon>
        <taxon>Filarioidea</taxon>
        <taxon>Onchocercidae</taxon>
        <taxon>Wuchereria</taxon>
    </lineage>
</organism>